<dbReference type="PANTHER" id="PTHR11188">
    <property type="entry name" value="ARRESTIN DOMAIN CONTAINING PROTEIN"/>
    <property type="match status" value="1"/>
</dbReference>
<dbReference type="InterPro" id="IPR014752">
    <property type="entry name" value="Arrestin-like_C"/>
</dbReference>
<organism evidence="3">
    <name type="scientific">Mucor ambiguus</name>
    <dbReference type="NCBI Taxonomy" id="91626"/>
    <lineage>
        <taxon>Eukaryota</taxon>
        <taxon>Fungi</taxon>
        <taxon>Fungi incertae sedis</taxon>
        <taxon>Mucoromycota</taxon>
        <taxon>Mucoromycotina</taxon>
        <taxon>Mucoromycetes</taxon>
        <taxon>Mucorales</taxon>
        <taxon>Mucorineae</taxon>
        <taxon>Mucoraceae</taxon>
        <taxon>Mucor</taxon>
    </lineage>
</organism>
<evidence type="ECO:0000259" key="2">
    <source>
        <dbReference type="Pfam" id="PF00339"/>
    </source>
</evidence>
<dbReference type="Pfam" id="PF00339">
    <property type="entry name" value="Arrestin_N"/>
    <property type="match status" value="1"/>
</dbReference>
<feature type="compositionally biased region" description="Pro residues" evidence="1">
    <location>
        <begin position="635"/>
        <end position="644"/>
    </location>
</feature>
<dbReference type="GO" id="GO:0005737">
    <property type="term" value="C:cytoplasm"/>
    <property type="evidence" value="ECO:0007669"/>
    <property type="project" value="TreeGrafter"/>
</dbReference>
<evidence type="ECO:0000313" key="3">
    <source>
        <dbReference type="EMBL" id="GAN07764.1"/>
    </source>
</evidence>
<dbReference type="EMBL" id="DF836464">
    <property type="protein sequence ID" value="GAN07764.1"/>
    <property type="molecule type" value="Genomic_DNA"/>
</dbReference>
<keyword evidence="4" id="KW-1185">Reference proteome</keyword>
<dbReference type="Proteomes" id="UP000053815">
    <property type="component" value="Unassembled WGS sequence"/>
</dbReference>
<evidence type="ECO:0000256" key="1">
    <source>
        <dbReference type="SAM" id="MobiDB-lite"/>
    </source>
</evidence>
<reference evidence="3" key="1">
    <citation type="submission" date="2014-09" db="EMBL/GenBank/DDBJ databases">
        <title>Draft genome sequence of an oleaginous Mucoromycotina fungus Mucor ambiguus NBRC6742.</title>
        <authorList>
            <person name="Takeda I."/>
            <person name="Yamane N."/>
            <person name="Morita T."/>
            <person name="Tamano K."/>
            <person name="Machida M."/>
            <person name="Baker S."/>
            <person name="Koike H."/>
        </authorList>
    </citation>
    <scope>NUCLEOTIDE SEQUENCE</scope>
    <source>
        <strain evidence="3">NBRC 6742</strain>
    </source>
</reference>
<protein>
    <recommendedName>
        <fullName evidence="2">Arrestin-like N-terminal domain-containing protein</fullName>
    </recommendedName>
</protein>
<gene>
    <name evidence="3" type="ORF">MAM1_0175c07267</name>
</gene>
<feature type="compositionally biased region" description="Basic and acidic residues" evidence="1">
    <location>
        <begin position="433"/>
        <end position="447"/>
    </location>
</feature>
<proteinExistence type="predicted"/>
<feature type="region of interest" description="Disordered" evidence="1">
    <location>
        <begin position="593"/>
        <end position="644"/>
    </location>
</feature>
<feature type="region of interest" description="Disordered" evidence="1">
    <location>
        <begin position="364"/>
        <end position="384"/>
    </location>
</feature>
<feature type="region of interest" description="Disordered" evidence="1">
    <location>
        <begin position="427"/>
        <end position="447"/>
    </location>
</feature>
<dbReference type="GO" id="GO:0015031">
    <property type="term" value="P:protein transport"/>
    <property type="evidence" value="ECO:0007669"/>
    <property type="project" value="TreeGrafter"/>
</dbReference>
<feature type="region of interest" description="Disordered" evidence="1">
    <location>
        <begin position="192"/>
        <end position="230"/>
    </location>
</feature>
<dbReference type="Gene3D" id="2.60.40.640">
    <property type="match status" value="1"/>
</dbReference>
<accession>A0A0C9MK18</accession>
<dbReference type="PANTHER" id="PTHR11188:SF17">
    <property type="entry name" value="FI21816P1"/>
    <property type="match status" value="1"/>
</dbReference>
<feature type="domain" description="Arrestin-like N-terminal" evidence="2">
    <location>
        <begin position="98"/>
        <end position="154"/>
    </location>
</feature>
<feature type="compositionally biased region" description="Polar residues" evidence="1">
    <location>
        <begin position="198"/>
        <end position="209"/>
    </location>
</feature>
<name>A0A0C9MK18_9FUNG</name>
<feature type="compositionally biased region" description="Low complexity" evidence="1">
    <location>
        <begin position="593"/>
        <end position="624"/>
    </location>
</feature>
<dbReference type="InterPro" id="IPR050357">
    <property type="entry name" value="Arrestin_domain-protein"/>
</dbReference>
<sequence>MHLSSNHSISTAKKEVLKVVLDEPRLFVEESLGSVMVRGEVIVNFPKDMQIQGPIELLFEGIQRFHPWPLIMRGTPTGSPIETKLQVIELSLLPPNTKGIMPAGIQRFPFEFPIPASLPTSVYIKDRLEIFYQMSATLRRSLQADSHQHSERAVNPINWIDWARRNATFKKKYTACSPLRIVRAMESIVSNGLPAPNANDSSPSTTPQLNEEEQEQPEPESTATPTVQQDVLPWNRRGLDAYQGTYDEQHDQLAFSFAGRSSGNLNQPIHTLNGVQGIRYKIGVDRTAIALGTSIGVELMIEPVCEDAIIKSVVLKVSESRRYAMKVPAGHTWDTSTPETKRTNECTTMVLKWAYGYKVEDEEDESRVHKQTKSSTSTAKKGERYLRQRVENSQYLAYFDPPRPGGPEGKQFLNSTFDRTKKCFSDSSLMQTQEHESSSSTDDRDMLNLKELNQPVKVGEYFGGRFVMPVPDCYNLLHPSMDYESIKMTHWMQLIVTIECNGKTFDLLLDSPARILDCRLVADDECQTVLPPPPSYQPGESHLYHENNWSQSTFWEQREPITFVSGWGSCVPCPCEYKKLKAMNAAAKKPLLATSRNANTTKTISNSKNKNNNSNHTHNSTATTDSCPSSHLPEWGPPPCYSED</sequence>
<dbReference type="AlphaFoldDB" id="A0A0C9MK18"/>
<dbReference type="OrthoDB" id="2238745at2759"/>
<dbReference type="InterPro" id="IPR011021">
    <property type="entry name" value="Arrestin-like_N"/>
</dbReference>
<evidence type="ECO:0000313" key="4">
    <source>
        <dbReference type="Proteomes" id="UP000053815"/>
    </source>
</evidence>